<dbReference type="EMBL" id="AQQZ01000030">
    <property type="protein sequence ID" value="KNG91805.1"/>
    <property type="molecule type" value="Genomic_DNA"/>
</dbReference>
<reference evidence="1 2" key="1">
    <citation type="journal article" date="2015" name="Int. J. Syst. Evol. Microbiol.">
        <title>Aestuariivita atlantica sp. nov., isolated from deep sea sediment of the Atlantic Ocean.</title>
        <authorList>
            <person name="Li G."/>
            <person name="Lai Q."/>
            <person name="Du Y."/>
            <person name="Liu X."/>
            <person name="Sun F."/>
            <person name="Shao Z."/>
        </authorList>
    </citation>
    <scope>NUCLEOTIDE SEQUENCE [LARGE SCALE GENOMIC DNA]</scope>
    <source>
        <strain evidence="1 2">22II-S11-z3</strain>
    </source>
</reference>
<dbReference type="AlphaFoldDB" id="A0A0L1JJ59"/>
<evidence type="ECO:0000313" key="1">
    <source>
        <dbReference type="EMBL" id="KNG91805.1"/>
    </source>
</evidence>
<organism evidence="1 2">
    <name type="scientific">Pseudaestuariivita atlantica</name>
    <dbReference type="NCBI Taxonomy" id="1317121"/>
    <lineage>
        <taxon>Bacteria</taxon>
        <taxon>Pseudomonadati</taxon>
        <taxon>Pseudomonadota</taxon>
        <taxon>Alphaproteobacteria</taxon>
        <taxon>Rhodobacterales</taxon>
        <taxon>Paracoccaceae</taxon>
        <taxon>Pseudaestuariivita</taxon>
    </lineage>
</organism>
<protein>
    <submittedName>
        <fullName evidence="1">Uncharacterized protein</fullName>
    </submittedName>
</protein>
<name>A0A0L1JJ59_9RHOB</name>
<sequence>MHAAVNDMCMLAPIFLVENDRAGMIGKPHICVDFIECSRELRAGEIGRFRGINDHMEKRLLAFGALRGRLDFKECAVQVLCCRSANVAHLNVVVLAGI</sequence>
<keyword evidence="2" id="KW-1185">Reference proteome</keyword>
<gene>
    <name evidence="1" type="ORF">ATO11_20775</name>
</gene>
<accession>A0A0L1JJ59</accession>
<evidence type="ECO:0000313" key="2">
    <source>
        <dbReference type="Proteomes" id="UP000036938"/>
    </source>
</evidence>
<comment type="caution">
    <text evidence="1">The sequence shown here is derived from an EMBL/GenBank/DDBJ whole genome shotgun (WGS) entry which is preliminary data.</text>
</comment>
<dbReference type="Proteomes" id="UP000036938">
    <property type="component" value="Unassembled WGS sequence"/>
</dbReference>
<proteinExistence type="predicted"/>